<reference evidence="1 2" key="2">
    <citation type="journal article" date="2018" name="New Phytol.">
        <title>High intraspecific genome diversity in the model arbuscular mycorrhizal symbiont Rhizophagus irregularis.</title>
        <authorList>
            <person name="Chen E.C.H."/>
            <person name="Morin E."/>
            <person name="Beaudet D."/>
            <person name="Noel J."/>
            <person name="Yildirir G."/>
            <person name="Ndikumana S."/>
            <person name="Charron P."/>
            <person name="St-Onge C."/>
            <person name="Giorgi J."/>
            <person name="Kruger M."/>
            <person name="Marton T."/>
            <person name="Ropars J."/>
            <person name="Grigoriev I.V."/>
            <person name="Hainaut M."/>
            <person name="Henrissat B."/>
            <person name="Roux C."/>
            <person name="Martin F."/>
            <person name="Corradi N."/>
        </authorList>
    </citation>
    <scope>NUCLEOTIDE SEQUENCE [LARGE SCALE GENOMIC DNA]</scope>
    <source>
        <strain evidence="1 2">DAOM 197198</strain>
    </source>
</reference>
<dbReference type="EMBL" id="AUPC02000175">
    <property type="protein sequence ID" value="POG67241.1"/>
    <property type="molecule type" value="Genomic_DNA"/>
</dbReference>
<dbReference type="AlphaFoldDB" id="A0A2P4PPD0"/>
<proteinExistence type="predicted"/>
<dbReference type="Proteomes" id="UP000018888">
    <property type="component" value="Unassembled WGS sequence"/>
</dbReference>
<gene>
    <name evidence="1" type="ORF">GLOIN_2v1779676</name>
</gene>
<accession>A0A2P4PPD0</accession>
<name>A0A2P4PPD0_RHIID</name>
<protein>
    <submittedName>
        <fullName evidence="1">Uncharacterized protein</fullName>
    </submittedName>
</protein>
<evidence type="ECO:0000313" key="1">
    <source>
        <dbReference type="EMBL" id="POG67241.1"/>
    </source>
</evidence>
<keyword evidence="2" id="KW-1185">Reference proteome</keyword>
<organism evidence="1 2">
    <name type="scientific">Rhizophagus irregularis (strain DAOM 181602 / DAOM 197198 / MUCL 43194)</name>
    <name type="common">Arbuscular mycorrhizal fungus</name>
    <name type="synonym">Glomus intraradices</name>
    <dbReference type="NCBI Taxonomy" id="747089"/>
    <lineage>
        <taxon>Eukaryota</taxon>
        <taxon>Fungi</taxon>
        <taxon>Fungi incertae sedis</taxon>
        <taxon>Mucoromycota</taxon>
        <taxon>Glomeromycotina</taxon>
        <taxon>Glomeromycetes</taxon>
        <taxon>Glomerales</taxon>
        <taxon>Glomeraceae</taxon>
        <taxon>Rhizophagus</taxon>
    </lineage>
</organism>
<comment type="caution">
    <text evidence="1">The sequence shown here is derived from an EMBL/GenBank/DDBJ whole genome shotgun (WGS) entry which is preliminary data.</text>
</comment>
<evidence type="ECO:0000313" key="2">
    <source>
        <dbReference type="Proteomes" id="UP000018888"/>
    </source>
</evidence>
<reference evidence="1 2" key="1">
    <citation type="journal article" date="2013" name="Proc. Natl. Acad. Sci. U.S.A.">
        <title>Genome of an arbuscular mycorrhizal fungus provides insight into the oldest plant symbiosis.</title>
        <authorList>
            <person name="Tisserant E."/>
            <person name="Malbreil M."/>
            <person name="Kuo A."/>
            <person name="Kohler A."/>
            <person name="Symeonidi A."/>
            <person name="Balestrini R."/>
            <person name="Charron P."/>
            <person name="Duensing N."/>
            <person name="Frei Dit Frey N."/>
            <person name="Gianinazzi-Pearson V."/>
            <person name="Gilbert L.B."/>
            <person name="Handa Y."/>
            <person name="Herr J.R."/>
            <person name="Hijri M."/>
            <person name="Koul R."/>
            <person name="Kawaguchi M."/>
            <person name="Krajinski F."/>
            <person name="Lammers P.J."/>
            <person name="Masclaux F.G."/>
            <person name="Murat C."/>
            <person name="Morin E."/>
            <person name="Ndikumana S."/>
            <person name="Pagni M."/>
            <person name="Petitpierre D."/>
            <person name="Requena N."/>
            <person name="Rosikiewicz P."/>
            <person name="Riley R."/>
            <person name="Saito K."/>
            <person name="San Clemente H."/>
            <person name="Shapiro H."/>
            <person name="van Tuinen D."/>
            <person name="Becard G."/>
            <person name="Bonfante P."/>
            <person name="Paszkowski U."/>
            <person name="Shachar-Hill Y.Y."/>
            <person name="Tuskan G.A."/>
            <person name="Young P.W."/>
            <person name="Sanders I.R."/>
            <person name="Henrissat B."/>
            <person name="Rensing S.A."/>
            <person name="Grigoriev I.V."/>
            <person name="Corradi N."/>
            <person name="Roux C."/>
            <person name="Martin F."/>
        </authorList>
    </citation>
    <scope>NUCLEOTIDE SEQUENCE [LARGE SCALE GENOMIC DNA]</scope>
    <source>
        <strain evidence="1 2">DAOM 197198</strain>
    </source>
</reference>
<sequence length="68" mass="8106">MIQCYAIAQKHQYEFDQQRIGSTNDYAFGTVRREIRELTGEKIEKVTVKSFYYSERDPKFNTVMLCDD</sequence>